<dbReference type="Proteomes" id="UP000248480">
    <property type="component" value="Unplaced"/>
</dbReference>
<evidence type="ECO:0000256" key="9">
    <source>
        <dbReference type="ARBA" id="ARBA00023180"/>
    </source>
</evidence>
<dbReference type="GO" id="GO:0005886">
    <property type="term" value="C:plasma membrane"/>
    <property type="evidence" value="ECO:0007669"/>
    <property type="project" value="UniProtKB-SubCell"/>
</dbReference>
<dbReference type="PANTHER" id="PTHR16423">
    <property type="entry name" value="TREM-LIKE TRANSCRIPT PROTEIN"/>
    <property type="match status" value="1"/>
</dbReference>
<dbReference type="FunFam" id="2.60.40.10:FF:001672">
    <property type="entry name" value="Triggering receptor expressed on myeloid cells like 2"/>
    <property type="match status" value="1"/>
</dbReference>
<evidence type="ECO:0000256" key="3">
    <source>
        <dbReference type="ARBA" id="ARBA00022692"/>
    </source>
</evidence>
<feature type="region of interest" description="Disordered" evidence="15">
    <location>
        <begin position="183"/>
        <end position="228"/>
    </location>
</feature>
<dbReference type="RefSeq" id="XP_023589946.1">
    <property type="nucleotide sequence ID" value="XM_023734178.1"/>
</dbReference>
<keyword evidence="4 17" id="KW-0732">Signal</keyword>
<protein>
    <recommendedName>
        <fullName evidence="13">Trem-like transcript 2 protein</fullName>
    </recommendedName>
    <alternativeName>
        <fullName evidence="14">Triggering receptor expressed on myeloid cells-like protein 2</fullName>
    </alternativeName>
</protein>
<evidence type="ECO:0000256" key="12">
    <source>
        <dbReference type="ARBA" id="ARBA00066031"/>
    </source>
</evidence>
<keyword evidence="3 16" id="KW-0812">Transmembrane</keyword>
<dbReference type="InterPro" id="IPR036179">
    <property type="entry name" value="Ig-like_dom_sf"/>
</dbReference>
<dbReference type="Pfam" id="PF07686">
    <property type="entry name" value="V-set"/>
    <property type="match status" value="1"/>
</dbReference>
<keyword evidence="7" id="KW-1015">Disulfide bond</keyword>
<keyword evidence="8" id="KW-0675">Receptor</keyword>
<keyword evidence="19" id="KW-1185">Reference proteome</keyword>
<proteinExistence type="predicted"/>
<evidence type="ECO:0000313" key="20">
    <source>
        <dbReference type="RefSeq" id="XP_023589946.1"/>
    </source>
</evidence>
<keyword evidence="9" id="KW-0325">Glycoprotein</keyword>
<evidence type="ECO:0000256" key="11">
    <source>
        <dbReference type="ARBA" id="ARBA00059754"/>
    </source>
</evidence>
<dbReference type="PANTHER" id="PTHR16423:SF3">
    <property type="entry name" value="TREM-LIKE TRANSCRIPT 2 PROTEIN"/>
    <property type="match status" value="1"/>
</dbReference>
<evidence type="ECO:0000256" key="7">
    <source>
        <dbReference type="ARBA" id="ARBA00023157"/>
    </source>
</evidence>
<reference evidence="20" key="1">
    <citation type="submission" date="2025-08" db="UniProtKB">
        <authorList>
            <consortium name="RefSeq"/>
        </authorList>
    </citation>
    <scope>IDENTIFICATION</scope>
</reference>
<comment type="function">
    <text evidence="11">Cell surface receptor that may play a role in the innate and adaptive immune response. Acts as a counter-receptor for CD276 and interaction with CD276 on T-cells enhances T-cell activation.</text>
</comment>
<evidence type="ECO:0000256" key="2">
    <source>
        <dbReference type="ARBA" id="ARBA00022475"/>
    </source>
</evidence>
<comment type="subunit">
    <text evidence="12">Interacts with CD276 and this interaction enhances T-cell activation.</text>
</comment>
<evidence type="ECO:0000256" key="16">
    <source>
        <dbReference type="SAM" id="Phobius"/>
    </source>
</evidence>
<dbReference type="STRING" id="127582.A0A2Y9R926"/>
<feature type="transmembrane region" description="Helical" evidence="16">
    <location>
        <begin position="272"/>
        <end position="293"/>
    </location>
</feature>
<feature type="signal peptide" evidence="17">
    <location>
        <begin position="1"/>
        <end position="17"/>
    </location>
</feature>
<dbReference type="GO" id="GO:0009986">
    <property type="term" value="C:cell surface"/>
    <property type="evidence" value="ECO:0007669"/>
    <property type="project" value="TreeGrafter"/>
</dbReference>
<dbReference type="KEGG" id="tmu:101356474"/>
<dbReference type="InterPro" id="IPR052314">
    <property type="entry name" value="Immune_rcpt_domain"/>
</dbReference>
<evidence type="ECO:0000313" key="19">
    <source>
        <dbReference type="Proteomes" id="UP000248480"/>
    </source>
</evidence>
<evidence type="ECO:0000256" key="17">
    <source>
        <dbReference type="SAM" id="SignalP"/>
    </source>
</evidence>
<feature type="compositionally biased region" description="Low complexity" evidence="15">
    <location>
        <begin position="198"/>
        <end position="228"/>
    </location>
</feature>
<dbReference type="GO" id="GO:0042110">
    <property type="term" value="P:T cell activation"/>
    <property type="evidence" value="ECO:0007669"/>
    <property type="project" value="TreeGrafter"/>
</dbReference>
<gene>
    <name evidence="20" type="primary">TREML2</name>
</gene>
<keyword evidence="2" id="KW-1003">Cell membrane</keyword>
<organism evidence="19 20">
    <name type="scientific">Trichechus manatus latirostris</name>
    <name type="common">Florida manatee</name>
    <dbReference type="NCBI Taxonomy" id="127582"/>
    <lineage>
        <taxon>Eukaryota</taxon>
        <taxon>Metazoa</taxon>
        <taxon>Chordata</taxon>
        <taxon>Craniata</taxon>
        <taxon>Vertebrata</taxon>
        <taxon>Euteleostomi</taxon>
        <taxon>Mammalia</taxon>
        <taxon>Eutheria</taxon>
        <taxon>Afrotheria</taxon>
        <taxon>Sirenia</taxon>
        <taxon>Trichechidae</taxon>
        <taxon>Trichechus</taxon>
    </lineage>
</organism>
<dbReference type="CTD" id="79865"/>
<evidence type="ECO:0000256" key="6">
    <source>
        <dbReference type="ARBA" id="ARBA00023136"/>
    </source>
</evidence>
<dbReference type="AlphaFoldDB" id="A0A2Y9R926"/>
<dbReference type="InterPro" id="IPR007110">
    <property type="entry name" value="Ig-like_dom"/>
</dbReference>
<feature type="chain" id="PRO_5015868058" description="Trem-like transcript 2 protein" evidence="17">
    <location>
        <begin position="18"/>
        <end position="345"/>
    </location>
</feature>
<dbReference type="CDD" id="cd05716">
    <property type="entry name" value="IgV_pIgR_like"/>
    <property type="match status" value="1"/>
</dbReference>
<evidence type="ECO:0000256" key="8">
    <source>
        <dbReference type="ARBA" id="ARBA00023170"/>
    </source>
</evidence>
<evidence type="ECO:0000259" key="18">
    <source>
        <dbReference type="PROSITE" id="PS50835"/>
    </source>
</evidence>
<evidence type="ECO:0000256" key="10">
    <source>
        <dbReference type="ARBA" id="ARBA00023319"/>
    </source>
</evidence>
<dbReference type="PROSITE" id="PS50835">
    <property type="entry name" value="IG_LIKE"/>
    <property type="match status" value="1"/>
</dbReference>
<dbReference type="Gene3D" id="2.60.40.10">
    <property type="entry name" value="Immunoglobulins"/>
    <property type="match status" value="1"/>
</dbReference>
<evidence type="ECO:0000256" key="13">
    <source>
        <dbReference type="ARBA" id="ARBA00071543"/>
    </source>
</evidence>
<dbReference type="FunCoup" id="A0A2Y9R926">
    <property type="interactions" value="86"/>
</dbReference>
<evidence type="ECO:0000256" key="14">
    <source>
        <dbReference type="ARBA" id="ARBA00082751"/>
    </source>
</evidence>
<dbReference type="InterPro" id="IPR013783">
    <property type="entry name" value="Ig-like_fold"/>
</dbReference>
<keyword evidence="6 16" id="KW-0472">Membrane</keyword>
<evidence type="ECO:0000256" key="4">
    <source>
        <dbReference type="ARBA" id="ARBA00022729"/>
    </source>
</evidence>
<dbReference type="SUPFAM" id="SSF48726">
    <property type="entry name" value="Immunoglobulin"/>
    <property type="match status" value="1"/>
</dbReference>
<keyword evidence="10" id="KW-0393">Immunoglobulin domain</keyword>
<comment type="subcellular location">
    <subcellularLocation>
        <location evidence="1">Cell membrane</location>
        <topology evidence="1">Single-pass type I membrane protein</topology>
    </subcellularLocation>
</comment>
<sequence length="345" mass="37896">MAPTFLLLLLWLQGGISGPPAQDTYTKVQHWEGETLSVQCPYKNRKNRVEGKVWCKVRRKKCEAGFTRVWAQRPHYLLQDDIQAKVVTITMAALRRQDSGRYWCMRNSSQILYPLMGILLEVFPAPTTERNTPLTHLSNILKGGIVLATGRTPTSDPDAPFTTGMTVFTPGLLTLASILPSTAPETTGPTPMARHSFTGTTPTTTGRRRTTGSQTVTESPSSSWTSSVVPVRISTESMPPSTRSPTTGMCHTGRSLLNKLPPIRHQDSDPTVLAVVLALLPVPVLLVIFYGLWKRRHVGSEYSPPPSWSAEHWGLTHFSKCLPALSVTPSPQVMCLSACVQSRGP</sequence>
<evidence type="ECO:0000256" key="1">
    <source>
        <dbReference type="ARBA" id="ARBA00004251"/>
    </source>
</evidence>
<feature type="domain" description="Ig-like" evidence="18">
    <location>
        <begin position="19"/>
        <end position="104"/>
    </location>
</feature>
<dbReference type="GeneID" id="101356474"/>
<evidence type="ECO:0000256" key="5">
    <source>
        <dbReference type="ARBA" id="ARBA00022989"/>
    </source>
</evidence>
<name>A0A2Y9R926_TRIMA</name>
<dbReference type="InterPro" id="IPR013106">
    <property type="entry name" value="Ig_V-set"/>
</dbReference>
<dbReference type="GO" id="GO:0038023">
    <property type="term" value="F:signaling receptor activity"/>
    <property type="evidence" value="ECO:0007669"/>
    <property type="project" value="TreeGrafter"/>
</dbReference>
<accession>A0A2Y9R926</accession>
<evidence type="ECO:0000256" key="15">
    <source>
        <dbReference type="SAM" id="MobiDB-lite"/>
    </source>
</evidence>
<dbReference type="InParanoid" id="A0A2Y9R926"/>
<keyword evidence="5 16" id="KW-1133">Transmembrane helix</keyword>